<comment type="similarity">
    <text evidence="1">Belongs to the STXBP/unc-18/SEC1 family.</text>
</comment>
<evidence type="ECO:0000256" key="1">
    <source>
        <dbReference type="ARBA" id="ARBA00009884"/>
    </source>
</evidence>
<dbReference type="FunFam" id="3.40.50.2060:FF:000002">
    <property type="entry name" value="sec1 family domain-containing protein 1"/>
    <property type="match status" value="1"/>
</dbReference>
<name>A0A6P8IG86_ACTTE</name>
<accession>A0A6P8IG86</accession>
<dbReference type="KEGG" id="aten:116300869"/>
<dbReference type="InterPro" id="IPR036045">
    <property type="entry name" value="Sec1-like_sf"/>
</dbReference>
<dbReference type="InterPro" id="IPR027482">
    <property type="entry name" value="Sec1-like_dom2"/>
</dbReference>
<gene>
    <name evidence="3" type="primary">LOC116300869</name>
</gene>
<dbReference type="InParanoid" id="A0A6P8IG86"/>
<dbReference type="Proteomes" id="UP000515163">
    <property type="component" value="Unplaced"/>
</dbReference>
<dbReference type="SUPFAM" id="SSF56815">
    <property type="entry name" value="Sec1/munc18-like (SM) proteins"/>
    <property type="match status" value="1"/>
</dbReference>
<dbReference type="Gene3D" id="3.40.50.1910">
    <property type="match status" value="1"/>
</dbReference>
<keyword evidence="2" id="KW-1185">Reference proteome</keyword>
<dbReference type="GO" id="GO:0016192">
    <property type="term" value="P:vesicle-mediated transport"/>
    <property type="evidence" value="ECO:0007669"/>
    <property type="project" value="InterPro"/>
</dbReference>
<dbReference type="OrthoDB" id="10251230at2759"/>
<dbReference type="RefSeq" id="XP_031565693.1">
    <property type="nucleotide sequence ID" value="XM_031709833.1"/>
</dbReference>
<evidence type="ECO:0000313" key="2">
    <source>
        <dbReference type="Proteomes" id="UP000515163"/>
    </source>
</evidence>
<sequence length="213" mass="24337">MAASMRSRQIEALKRMLNLNQPVSKSVAAEPAWKVLVYDRYGQDIISPLLTVKDLRDMGVTLHLLLHTDRDPIPEVPAVYFVMPSEENVKQICQDCRNQLYESYYLNFITAITRQRLEEVATVAVQTNCVTQISKVYDQYLNFISLEDEMFTTRFQDRDSLSYYAINRPDAKDTDIENLRDSIVDSLFCLLASLGTVPIIRCPKGNAAEMVAE</sequence>
<dbReference type="InterPro" id="IPR001619">
    <property type="entry name" value="Sec1-like"/>
</dbReference>
<organism evidence="2 3">
    <name type="scientific">Actinia tenebrosa</name>
    <name type="common">Australian red waratah sea anemone</name>
    <dbReference type="NCBI Taxonomy" id="6105"/>
    <lineage>
        <taxon>Eukaryota</taxon>
        <taxon>Metazoa</taxon>
        <taxon>Cnidaria</taxon>
        <taxon>Anthozoa</taxon>
        <taxon>Hexacorallia</taxon>
        <taxon>Actiniaria</taxon>
        <taxon>Actiniidae</taxon>
        <taxon>Actinia</taxon>
    </lineage>
</organism>
<dbReference type="InterPro" id="IPR043154">
    <property type="entry name" value="Sec-1-like_dom1"/>
</dbReference>
<proteinExistence type="inferred from homology"/>
<dbReference type="AlphaFoldDB" id="A0A6P8IG86"/>
<evidence type="ECO:0000313" key="3">
    <source>
        <dbReference type="RefSeq" id="XP_031565693.1"/>
    </source>
</evidence>
<reference evidence="3" key="1">
    <citation type="submission" date="2025-08" db="UniProtKB">
        <authorList>
            <consortium name="RefSeq"/>
        </authorList>
    </citation>
    <scope>IDENTIFICATION</scope>
    <source>
        <tissue evidence="3">Tentacle</tissue>
    </source>
</reference>
<protein>
    <submittedName>
        <fullName evidence="3">Sec1 family domain-containing protein 1-like</fullName>
    </submittedName>
</protein>
<dbReference type="GeneID" id="116300869"/>
<feature type="non-terminal residue" evidence="3">
    <location>
        <position position="213"/>
    </location>
</feature>
<dbReference type="Gene3D" id="3.40.50.2060">
    <property type="match status" value="1"/>
</dbReference>
<dbReference type="Pfam" id="PF00995">
    <property type="entry name" value="Sec1"/>
    <property type="match status" value="1"/>
</dbReference>
<dbReference type="PANTHER" id="PTHR11679">
    <property type="entry name" value="VESICLE PROTEIN SORTING-ASSOCIATED"/>
    <property type="match status" value="1"/>
</dbReference>